<gene>
    <name evidence="1" type="ORF">DW352_00065</name>
</gene>
<evidence type="ECO:0000313" key="1">
    <source>
        <dbReference type="EMBL" id="AXK79052.1"/>
    </source>
</evidence>
<evidence type="ECO:0008006" key="3">
    <source>
        <dbReference type="Google" id="ProtNLM"/>
    </source>
</evidence>
<dbReference type="InterPro" id="IPR027610">
    <property type="entry name" value="SpoChClust_LIC12192"/>
</dbReference>
<accession>A0A345ZQ55</accession>
<dbReference type="EMBL" id="CP031417">
    <property type="protein sequence ID" value="AXK79052.1"/>
    <property type="molecule type" value="Genomic_DNA"/>
</dbReference>
<keyword evidence="2" id="KW-1185">Reference proteome</keyword>
<dbReference type="AlphaFoldDB" id="A0A345ZQ55"/>
<dbReference type="KEGG" id="ptaw:DW352_00065"/>
<dbReference type="OrthoDB" id="330165at2"/>
<protein>
    <recommendedName>
        <fullName evidence="3">Sporadic carbohydrate cluster protein, LIC12192 family</fullName>
    </recommendedName>
</protein>
<sequence>MSKNRLGLRGYVTSRPFGQYCVPVPLQSLALRDYCQRNNLIYVLPVNENIFPHSYMVLEGMTKGLSDYQGIVMYSLHMLPQREERRREFYKKILEQGCELHIVLEGLVISDDQGVEHIEELVQLNQISTKVLKSLPVD</sequence>
<reference evidence="1 2" key="1">
    <citation type="submission" date="2018-07" db="EMBL/GenBank/DDBJ databases">
        <authorList>
            <person name="Quirk P.G."/>
            <person name="Krulwich T.A."/>
        </authorList>
    </citation>
    <scope>NUCLEOTIDE SEQUENCE [LARGE SCALE GENOMIC DNA]</scope>
    <source>
        <strain evidence="1 2">CC-BB4</strain>
    </source>
</reference>
<dbReference type="NCBIfam" id="TIGR04323">
    <property type="entry name" value="SpoChoClust_1"/>
    <property type="match status" value="1"/>
</dbReference>
<dbReference type="RefSeq" id="WP_115687360.1">
    <property type="nucleotide sequence ID" value="NZ_CP031417.1"/>
</dbReference>
<proteinExistence type="predicted"/>
<evidence type="ECO:0000313" key="2">
    <source>
        <dbReference type="Proteomes" id="UP000254889"/>
    </source>
</evidence>
<dbReference type="Proteomes" id="UP000254889">
    <property type="component" value="Chromosome"/>
</dbReference>
<name>A0A345ZQ55_9HYPH</name>
<organism evidence="1 2">
    <name type="scientific">Pseudolabrys taiwanensis</name>
    <dbReference type="NCBI Taxonomy" id="331696"/>
    <lineage>
        <taxon>Bacteria</taxon>
        <taxon>Pseudomonadati</taxon>
        <taxon>Pseudomonadota</taxon>
        <taxon>Alphaproteobacteria</taxon>
        <taxon>Hyphomicrobiales</taxon>
        <taxon>Xanthobacteraceae</taxon>
        <taxon>Pseudolabrys</taxon>
    </lineage>
</organism>